<dbReference type="PANTHER" id="PTHR10763:SF23">
    <property type="entry name" value="ORIGIN RECOGNITION COMPLEX SUBUNIT 1"/>
    <property type="match status" value="1"/>
</dbReference>
<keyword evidence="4" id="KW-0479">Metal-binding</keyword>
<gene>
    <name evidence="9" type="primary">Orc1</name>
    <name evidence="9" type="ORF">SETKIR_R07711</name>
</gene>
<comment type="subunit">
    <text evidence="7">ORC is composed of six subunits.</text>
</comment>
<evidence type="ECO:0000256" key="2">
    <source>
        <dbReference type="ARBA" id="ARBA00006184"/>
    </source>
</evidence>
<comment type="similarity">
    <text evidence="2">Belongs to the CDC6/cdc18 family.</text>
</comment>
<dbReference type="InterPro" id="IPR027417">
    <property type="entry name" value="P-loop_NTPase"/>
</dbReference>
<comment type="subcellular location">
    <subcellularLocation>
        <location evidence="1 7">Nucleus</location>
    </subcellularLocation>
</comment>
<evidence type="ECO:0000256" key="7">
    <source>
        <dbReference type="RuleBase" id="RU365058"/>
    </source>
</evidence>
<dbReference type="Pfam" id="PF09079">
    <property type="entry name" value="WHD_Cdc6"/>
    <property type="match status" value="1"/>
</dbReference>
<evidence type="ECO:0000256" key="4">
    <source>
        <dbReference type="ARBA" id="ARBA00022723"/>
    </source>
</evidence>
<dbReference type="InterPro" id="IPR036390">
    <property type="entry name" value="WH_DNA-bd_sf"/>
</dbReference>
<dbReference type="EMBL" id="VXAS01013590">
    <property type="protein sequence ID" value="NXL20799.1"/>
    <property type="molecule type" value="Genomic_DNA"/>
</dbReference>
<dbReference type="Proteomes" id="UP000550059">
    <property type="component" value="Unassembled WGS sequence"/>
</dbReference>
<dbReference type="Gene3D" id="3.40.50.300">
    <property type="entry name" value="P-loop containing nucleotide triphosphate hydrolases"/>
    <property type="match status" value="1"/>
</dbReference>
<proteinExistence type="inferred from homology"/>
<sequence length="246" mass="27958">QLDLLWTRKQNVMYNLFDWPTQKHSKLIILAIANTMDLPERIMMNRVASRLVCSSTLFFSIWDCSKVVQRCIALPGCLGLVCLLIVAQLCPQQFGSVVAALSGDARRCLDICRRATEICELARQKRAPEIVRMAHVTEAIDEMFSSPYVNAIRNASLHEQIFLKAILAEFRRAGVEEATVQEIYHHYVALCRVEGLQSPTVSEIMAICSRLGACRLLLVEASNKYLHMRVRLNLSQDDVMYALREE</sequence>
<dbReference type="GO" id="GO:0005664">
    <property type="term" value="C:nuclear origin of replication recognition complex"/>
    <property type="evidence" value="ECO:0007669"/>
    <property type="project" value="TreeGrafter"/>
</dbReference>
<protein>
    <recommendedName>
        <fullName evidence="7">Origin recognition complex subunit 1</fullName>
    </recommendedName>
</protein>
<organism evidence="9 10">
    <name type="scientific">Setophaga kirtlandii</name>
    <name type="common">Kirtland's warbler</name>
    <name type="synonym">Dendroica kirtlandii</name>
    <dbReference type="NCBI Taxonomy" id="298831"/>
    <lineage>
        <taxon>Eukaryota</taxon>
        <taxon>Metazoa</taxon>
        <taxon>Chordata</taxon>
        <taxon>Craniata</taxon>
        <taxon>Vertebrata</taxon>
        <taxon>Euteleostomi</taxon>
        <taxon>Archelosauria</taxon>
        <taxon>Archosauria</taxon>
        <taxon>Dinosauria</taxon>
        <taxon>Saurischia</taxon>
        <taxon>Theropoda</taxon>
        <taxon>Coelurosauria</taxon>
        <taxon>Aves</taxon>
        <taxon>Neognathae</taxon>
        <taxon>Neoaves</taxon>
        <taxon>Telluraves</taxon>
        <taxon>Australaves</taxon>
        <taxon>Passeriformes</taxon>
        <taxon>Passeroidea</taxon>
        <taxon>Parulidae</taxon>
        <taxon>Setophaga</taxon>
    </lineage>
</organism>
<dbReference type="AlphaFoldDB" id="A0A7L0QVU7"/>
<keyword evidence="7" id="KW-0067">ATP-binding</keyword>
<reference evidence="9 10" key="1">
    <citation type="submission" date="2019-09" db="EMBL/GenBank/DDBJ databases">
        <title>Bird 10,000 Genomes (B10K) Project - Family phase.</title>
        <authorList>
            <person name="Zhang G."/>
        </authorList>
    </citation>
    <scope>NUCLEOTIDE SEQUENCE [LARGE SCALE GENOMIC DNA]</scope>
    <source>
        <strain evidence="9">B10K-DU-001-45</strain>
        <tissue evidence="9">Muscle</tissue>
    </source>
</reference>
<name>A0A7L0QVU7_SETKR</name>
<dbReference type="Gene3D" id="1.10.8.60">
    <property type="match status" value="1"/>
</dbReference>
<dbReference type="CDD" id="cd08768">
    <property type="entry name" value="Cdc6_C"/>
    <property type="match status" value="1"/>
</dbReference>
<accession>A0A7L0QVU7</accession>
<comment type="caution">
    <text evidence="9">The sequence shown here is derived from an EMBL/GenBank/DDBJ whole genome shotgun (WGS) entry which is preliminary data.</text>
</comment>
<dbReference type="PANTHER" id="PTHR10763">
    <property type="entry name" value="CELL DIVISION CONTROL PROTEIN 6-RELATED"/>
    <property type="match status" value="1"/>
</dbReference>
<feature type="non-terminal residue" evidence="9">
    <location>
        <position position="1"/>
    </location>
</feature>
<keyword evidence="10" id="KW-1185">Reference proteome</keyword>
<evidence type="ECO:0000256" key="6">
    <source>
        <dbReference type="ARBA" id="ARBA00023242"/>
    </source>
</evidence>
<dbReference type="InterPro" id="IPR036388">
    <property type="entry name" value="WH-like_DNA-bd_sf"/>
</dbReference>
<dbReference type="InterPro" id="IPR015163">
    <property type="entry name" value="Cdc6_C"/>
</dbReference>
<dbReference type="SUPFAM" id="SSF46785">
    <property type="entry name" value="Winged helix' DNA-binding domain"/>
    <property type="match status" value="1"/>
</dbReference>
<evidence type="ECO:0000259" key="8">
    <source>
        <dbReference type="SMART" id="SM01074"/>
    </source>
</evidence>
<dbReference type="GO" id="GO:0005524">
    <property type="term" value="F:ATP binding"/>
    <property type="evidence" value="ECO:0007669"/>
    <property type="project" value="UniProtKB-KW"/>
</dbReference>
<keyword evidence="3 7" id="KW-0235">DNA replication</keyword>
<dbReference type="InterPro" id="IPR050311">
    <property type="entry name" value="ORC1/CDC6"/>
</dbReference>
<keyword evidence="7" id="KW-0547">Nucleotide-binding</keyword>
<feature type="domain" description="Cdc6 C-terminal" evidence="8">
    <location>
        <begin position="163"/>
        <end position="243"/>
    </location>
</feature>
<evidence type="ECO:0000313" key="10">
    <source>
        <dbReference type="Proteomes" id="UP000550059"/>
    </source>
</evidence>
<dbReference type="GO" id="GO:0033314">
    <property type="term" value="P:mitotic DNA replication checkpoint signaling"/>
    <property type="evidence" value="ECO:0007669"/>
    <property type="project" value="TreeGrafter"/>
</dbReference>
<dbReference type="GO" id="GO:0006270">
    <property type="term" value="P:DNA replication initiation"/>
    <property type="evidence" value="ECO:0007669"/>
    <property type="project" value="TreeGrafter"/>
</dbReference>
<comment type="function">
    <text evidence="7">Component of the origin recognition complex (ORC) that binds origins of replication. DNA-binding is ATP-dependent, however specific DNA sequences that define origins of replication have not been identified so far. ORC is required to assemble the pre-replication complex necessary to initiate DNA replication.</text>
</comment>
<evidence type="ECO:0000256" key="3">
    <source>
        <dbReference type="ARBA" id="ARBA00022705"/>
    </source>
</evidence>
<evidence type="ECO:0000256" key="5">
    <source>
        <dbReference type="ARBA" id="ARBA00023125"/>
    </source>
</evidence>
<dbReference type="SMART" id="SM01074">
    <property type="entry name" value="Cdc6_C"/>
    <property type="match status" value="1"/>
</dbReference>
<dbReference type="GO" id="GO:0003688">
    <property type="term" value="F:DNA replication origin binding"/>
    <property type="evidence" value="ECO:0007669"/>
    <property type="project" value="TreeGrafter"/>
</dbReference>
<keyword evidence="5 7" id="KW-0238">DNA-binding</keyword>
<keyword evidence="6 7" id="KW-0539">Nucleus</keyword>
<evidence type="ECO:0000256" key="1">
    <source>
        <dbReference type="ARBA" id="ARBA00004123"/>
    </source>
</evidence>
<dbReference type="GO" id="GO:0046872">
    <property type="term" value="F:metal ion binding"/>
    <property type="evidence" value="ECO:0007669"/>
    <property type="project" value="UniProtKB-KW"/>
</dbReference>
<evidence type="ECO:0000313" key="9">
    <source>
        <dbReference type="EMBL" id="NXL20799.1"/>
    </source>
</evidence>
<comment type="similarity">
    <text evidence="7">Belongs to the ORC1 family.</text>
</comment>
<dbReference type="Gene3D" id="1.10.10.10">
    <property type="entry name" value="Winged helix-like DNA-binding domain superfamily/Winged helix DNA-binding domain"/>
    <property type="match status" value="1"/>
</dbReference>
<feature type="non-terminal residue" evidence="9">
    <location>
        <position position="246"/>
    </location>
</feature>